<dbReference type="KEGG" id="vas:GT360_04590"/>
<dbReference type="CDD" id="cd01019">
    <property type="entry name" value="ZnuA"/>
    <property type="match status" value="1"/>
</dbReference>
<dbReference type="FunFam" id="3.40.50.1980:FF:000006">
    <property type="entry name" value="Zinc ABC transporter substrate-binding protein ZnuA"/>
    <property type="match status" value="1"/>
</dbReference>
<evidence type="ECO:0000256" key="3">
    <source>
        <dbReference type="ARBA" id="ARBA00015915"/>
    </source>
</evidence>
<dbReference type="InterPro" id="IPR006128">
    <property type="entry name" value="Lipoprotein_PsaA-like"/>
</dbReference>
<reference evidence="15 16" key="1">
    <citation type="submission" date="2020-01" db="EMBL/GenBank/DDBJ databases">
        <title>Whole genome and functional gene identification of agarase of Vibrio HN897.</title>
        <authorList>
            <person name="Liu Y."/>
            <person name="Zhao Z."/>
        </authorList>
    </citation>
    <scope>NUCLEOTIDE SEQUENCE [LARGE SCALE GENOMIC DNA]</scope>
    <source>
        <strain evidence="15 16">HN897</strain>
    </source>
</reference>
<keyword evidence="4 13" id="KW-0813">Transport</keyword>
<keyword evidence="11" id="KW-1015">Disulfide bond</keyword>
<keyword evidence="7" id="KW-0574">Periplasm</keyword>
<dbReference type="PANTHER" id="PTHR42953">
    <property type="entry name" value="HIGH-AFFINITY ZINC UPTAKE SYSTEM PROTEIN ZNUA-RELATED"/>
    <property type="match status" value="1"/>
</dbReference>
<evidence type="ECO:0000256" key="4">
    <source>
        <dbReference type="ARBA" id="ARBA00022448"/>
    </source>
</evidence>
<dbReference type="GO" id="GO:0007155">
    <property type="term" value="P:cell adhesion"/>
    <property type="evidence" value="ECO:0007669"/>
    <property type="project" value="InterPro"/>
</dbReference>
<comment type="subcellular location">
    <subcellularLocation>
        <location evidence="1">Periplasm</location>
    </subcellularLocation>
</comment>
<comment type="function">
    <text evidence="12">Part of the ATP-binding cassette (ABC) transport system ZnuABC involved in zinc import. Binds zinc with high affinity and specificity and delivers it to the membrane permease for translocation into the cytoplasm.</text>
</comment>
<evidence type="ECO:0000256" key="8">
    <source>
        <dbReference type="ARBA" id="ARBA00022833"/>
    </source>
</evidence>
<feature type="chain" id="PRO_5030865059" description="High-affinity zinc uptake system protein ZnuA" evidence="14">
    <location>
        <begin position="21"/>
        <end position="290"/>
    </location>
</feature>
<evidence type="ECO:0000256" key="10">
    <source>
        <dbReference type="ARBA" id="ARBA00023065"/>
    </source>
</evidence>
<evidence type="ECO:0000256" key="11">
    <source>
        <dbReference type="ARBA" id="ARBA00023157"/>
    </source>
</evidence>
<dbReference type="Pfam" id="PF01297">
    <property type="entry name" value="ZnuA"/>
    <property type="match status" value="1"/>
</dbReference>
<keyword evidence="9" id="KW-0864">Zinc transport</keyword>
<dbReference type="SUPFAM" id="SSF53807">
    <property type="entry name" value="Helical backbone' metal receptor"/>
    <property type="match status" value="1"/>
</dbReference>
<keyword evidence="16" id="KW-1185">Reference proteome</keyword>
<dbReference type="GO" id="GO:0006829">
    <property type="term" value="P:zinc ion transport"/>
    <property type="evidence" value="ECO:0007669"/>
    <property type="project" value="UniProtKB-KW"/>
</dbReference>
<proteinExistence type="inferred from homology"/>
<evidence type="ECO:0000313" key="15">
    <source>
        <dbReference type="EMBL" id="QIA62836.1"/>
    </source>
</evidence>
<keyword evidence="8" id="KW-0862">Zinc</keyword>
<dbReference type="AlphaFoldDB" id="A0A7Z2YD05"/>
<name>A0A7Z2YD05_9VIBR</name>
<keyword evidence="5" id="KW-0479">Metal-binding</keyword>
<evidence type="ECO:0000256" key="5">
    <source>
        <dbReference type="ARBA" id="ARBA00022723"/>
    </source>
</evidence>
<dbReference type="RefSeq" id="WP_164647731.1">
    <property type="nucleotide sequence ID" value="NZ_CP047475.1"/>
</dbReference>
<evidence type="ECO:0000256" key="7">
    <source>
        <dbReference type="ARBA" id="ARBA00022764"/>
    </source>
</evidence>
<evidence type="ECO:0000256" key="1">
    <source>
        <dbReference type="ARBA" id="ARBA00004418"/>
    </source>
</evidence>
<evidence type="ECO:0000256" key="14">
    <source>
        <dbReference type="SAM" id="SignalP"/>
    </source>
</evidence>
<sequence length="290" mass="32137">MPRILPLIASFIFASGSAQALEVLTSFKPIQLITLELTKGVTTPDVLMESNASPHDYAMRPSDAKKVQDADVIIWWGHELETFMARMVEGNERAITISEFENINFREFADDHGHDGHDHGSTDPHFWLGLSTTQAVAKEIVNRLAERDPANQSVYMANYDAFAEGLEQARTEIIGKLAPIKDKGYFVFHDAYGYFEEEFGLNNIGHFTVSPVRKPGAKTLIHIRTTLNEGQGKCVFSEPQFTPAVVKSVTRGTDVPVGVLDPVASSIEVKSGGYFHFTRQLATSFTDCLL</sequence>
<evidence type="ECO:0000256" key="9">
    <source>
        <dbReference type="ARBA" id="ARBA00022906"/>
    </source>
</evidence>
<dbReference type="InterPro" id="IPR006127">
    <property type="entry name" value="ZnuA-like"/>
</dbReference>
<gene>
    <name evidence="15" type="primary">znuA</name>
    <name evidence="15" type="ORF">GT360_04590</name>
</gene>
<evidence type="ECO:0000256" key="2">
    <source>
        <dbReference type="ARBA" id="ARBA00011028"/>
    </source>
</evidence>
<keyword evidence="10" id="KW-0406">Ion transport</keyword>
<keyword evidence="6 14" id="KW-0732">Signal</keyword>
<evidence type="ECO:0000256" key="12">
    <source>
        <dbReference type="ARBA" id="ARBA00045516"/>
    </source>
</evidence>
<dbReference type="Proteomes" id="UP000464262">
    <property type="component" value="Chromosome 1"/>
</dbReference>
<dbReference type="InterPro" id="IPR050492">
    <property type="entry name" value="Bact_metal-bind_prot9"/>
</dbReference>
<accession>A0A7Z2YD05</accession>
<dbReference type="InterPro" id="IPR035520">
    <property type="entry name" value="ZnuA"/>
</dbReference>
<dbReference type="EMBL" id="CP047475">
    <property type="protein sequence ID" value="QIA62836.1"/>
    <property type="molecule type" value="Genomic_DNA"/>
</dbReference>
<dbReference type="NCBIfam" id="NF007091">
    <property type="entry name" value="PRK09545.1"/>
    <property type="match status" value="1"/>
</dbReference>
<dbReference type="PRINTS" id="PR00690">
    <property type="entry name" value="ADHESNFAMILY"/>
</dbReference>
<protein>
    <recommendedName>
        <fullName evidence="3">High-affinity zinc uptake system protein ZnuA</fullName>
    </recommendedName>
</protein>
<organism evidence="15 16">
    <name type="scientific">Vibrio astriarenae</name>
    <dbReference type="NCBI Taxonomy" id="1481923"/>
    <lineage>
        <taxon>Bacteria</taxon>
        <taxon>Pseudomonadati</taxon>
        <taxon>Pseudomonadota</taxon>
        <taxon>Gammaproteobacteria</taxon>
        <taxon>Vibrionales</taxon>
        <taxon>Vibrionaceae</taxon>
        <taxon>Vibrio</taxon>
    </lineage>
</organism>
<dbReference type="InterPro" id="IPR006129">
    <property type="entry name" value="AdhesinB"/>
</dbReference>
<feature type="signal peptide" evidence="14">
    <location>
        <begin position="1"/>
        <end position="20"/>
    </location>
</feature>
<dbReference type="PRINTS" id="PR00691">
    <property type="entry name" value="ADHESINB"/>
</dbReference>
<comment type="similarity">
    <text evidence="2 13">Belongs to the bacterial solute-binding protein 9 family.</text>
</comment>
<evidence type="ECO:0000256" key="6">
    <source>
        <dbReference type="ARBA" id="ARBA00022729"/>
    </source>
</evidence>
<evidence type="ECO:0000256" key="13">
    <source>
        <dbReference type="RuleBase" id="RU003512"/>
    </source>
</evidence>
<dbReference type="Gene3D" id="3.40.50.1980">
    <property type="entry name" value="Nitrogenase molybdenum iron protein domain"/>
    <property type="match status" value="2"/>
</dbReference>
<dbReference type="PANTHER" id="PTHR42953:SF3">
    <property type="entry name" value="HIGH-AFFINITY ZINC UPTAKE SYSTEM PROTEIN ZNUA"/>
    <property type="match status" value="1"/>
</dbReference>
<dbReference type="GO" id="GO:0046872">
    <property type="term" value="F:metal ion binding"/>
    <property type="evidence" value="ECO:0007669"/>
    <property type="project" value="UniProtKB-KW"/>
</dbReference>
<dbReference type="GO" id="GO:0042597">
    <property type="term" value="C:periplasmic space"/>
    <property type="evidence" value="ECO:0007669"/>
    <property type="project" value="UniProtKB-SubCell"/>
</dbReference>
<evidence type="ECO:0000313" key="16">
    <source>
        <dbReference type="Proteomes" id="UP000464262"/>
    </source>
</evidence>